<reference evidence="3" key="1">
    <citation type="submission" date="2020-11" db="EMBL/GenBank/DDBJ databases">
        <authorList>
            <consortium name="DOE Joint Genome Institute"/>
            <person name="Ahrendt S."/>
            <person name="Riley R."/>
            <person name="Andreopoulos W."/>
            <person name="Labutti K."/>
            <person name="Pangilinan J."/>
            <person name="Ruiz-Duenas F.J."/>
            <person name="Barrasa J.M."/>
            <person name="Sanchez-Garcia M."/>
            <person name="Camarero S."/>
            <person name="Miyauchi S."/>
            <person name="Serrano A."/>
            <person name="Linde D."/>
            <person name="Babiker R."/>
            <person name="Drula E."/>
            <person name="Ayuso-Fernandez I."/>
            <person name="Pacheco R."/>
            <person name="Padilla G."/>
            <person name="Ferreira P."/>
            <person name="Barriuso J."/>
            <person name="Kellner H."/>
            <person name="Castanera R."/>
            <person name="Alfaro M."/>
            <person name="Ramirez L."/>
            <person name="Pisabarro A.G."/>
            <person name="Kuo A."/>
            <person name="Tritt A."/>
            <person name="Lipzen A."/>
            <person name="He G."/>
            <person name="Yan M."/>
            <person name="Ng V."/>
            <person name="Cullen D."/>
            <person name="Martin F."/>
            <person name="Rosso M.-N."/>
            <person name="Henrissat B."/>
            <person name="Hibbett D."/>
            <person name="Martinez A.T."/>
            <person name="Grigoriev I.V."/>
        </authorList>
    </citation>
    <scope>NUCLEOTIDE SEQUENCE</scope>
    <source>
        <strain evidence="3">CBS 506.95</strain>
    </source>
</reference>
<organism evidence="3 4">
    <name type="scientific">Crepidotus variabilis</name>
    <dbReference type="NCBI Taxonomy" id="179855"/>
    <lineage>
        <taxon>Eukaryota</taxon>
        <taxon>Fungi</taxon>
        <taxon>Dikarya</taxon>
        <taxon>Basidiomycota</taxon>
        <taxon>Agaricomycotina</taxon>
        <taxon>Agaricomycetes</taxon>
        <taxon>Agaricomycetidae</taxon>
        <taxon>Agaricales</taxon>
        <taxon>Agaricineae</taxon>
        <taxon>Crepidotaceae</taxon>
        <taxon>Crepidotus</taxon>
    </lineage>
</organism>
<evidence type="ECO:0000259" key="2">
    <source>
        <dbReference type="Pfam" id="PF24883"/>
    </source>
</evidence>
<proteinExistence type="predicted"/>
<dbReference type="Pfam" id="PF24883">
    <property type="entry name" value="NPHP3_N"/>
    <property type="match status" value="1"/>
</dbReference>
<dbReference type="EMBL" id="MU157829">
    <property type="protein sequence ID" value="KAF9533228.1"/>
    <property type="molecule type" value="Genomic_DNA"/>
</dbReference>
<gene>
    <name evidence="3" type="ORF">CPB83DRAFT_757967</name>
</gene>
<protein>
    <recommendedName>
        <fullName evidence="2">Nephrocystin 3-like N-terminal domain-containing protein</fullName>
    </recommendedName>
</protein>
<sequence length="87" mass="9373">LSGSAGAGKSSIAQTIAELSAEEGLLIGCFFFFRAASLRNNAKRLAASLTYQLGRAIPSTVEYMTICVKNHPAIFEAHSRTNFSGFW</sequence>
<keyword evidence="4" id="KW-1185">Reference proteome</keyword>
<feature type="domain" description="Nephrocystin 3-like N-terminal" evidence="2">
    <location>
        <begin position="1"/>
        <end position="81"/>
    </location>
</feature>
<evidence type="ECO:0000313" key="4">
    <source>
        <dbReference type="Proteomes" id="UP000807306"/>
    </source>
</evidence>
<dbReference type="AlphaFoldDB" id="A0A9P6ENX2"/>
<dbReference type="Proteomes" id="UP000807306">
    <property type="component" value="Unassembled WGS sequence"/>
</dbReference>
<comment type="caution">
    <text evidence="3">The sequence shown here is derived from an EMBL/GenBank/DDBJ whole genome shotgun (WGS) entry which is preliminary data.</text>
</comment>
<dbReference type="OrthoDB" id="5106486at2759"/>
<keyword evidence="1" id="KW-0677">Repeat</keyword>
<evidence type="ECO:0000313" key="3">
    <source>
        <dbReference type="EMBL" id="KAF9533228.1"/>
    </source>
</evidence>
<accession>A0A9P6ENX2</accession>
<feature type="non-terminal residue" evidence="3">
    <location>
        <position position="1"/>
    </location>
</feature>
<name>A0A9P6ENX2_9AGAR</name>
<dbReference type="InterPro" id="IPR056884">
    <property type="entry name" value="NPHP3-like_N"/>
</dbReference>
<evidence type="ECO:0000256" key="1">
    <source>
        <dbReference type="ARBA" id="ARBA00022737"/>
    </source>
</evidence>